<dbReference type="GO" id="GO:0003697">
    <property type="term" value="F:single-stranded DNA binding"/>
    <property type="evidence" value="ECO:0007669"/>
    <property type="project" value="InterPro"/>
</dbReference>
<protein>
    <recommendedName>
        <fullName evidence="6">Postreplication repair E3 ubiquitin-protein ligase RAD18</fullName>
        <ecNumber evidence="5">2.3.2.27</ecNumber>
    </recommendedName>
    <alternativeName>
        <fullName evidence="17">Postreplication repair E3 ubiquitin-protein ligase rad18</fullName>
    </alternativeName>
    <alternativeName>
        <fullName evidence="16 18">RING-type E3 ubiquitin transferase RAD18</fullName>
    </alternativeName>
</protein>
<evidence type="ECO:0000259" key="25">
    <source>
        <dbReference type="PROSITE" id="PS51908"/>
    </source>
</evidence>
<keyword evidence="8" id="KW-0479">Metal-binding</keyword>
<dbReference type="GO" id="GO:0097505">
    <property type="term" value="C:Rad6-Rad18 complex"/>
    <property type="evidence" value="ECO:0007669"/>
    <property type="project" value="TreeGrafter"/>
</dbReference>
<evidence type="ECO:0000256" key="20">
    <source>
        <dbReference type="PROSITE-ProRule" id="PRU01256"/>
    </source>
</evidence>
<evidence type="ECO:0000256" key="2">
    <source>
        <dbReference type="ARBA" id="ARBA00004123"/>
    </source>
</evidence>
<evidence type="ECO:0000256" key="4">
    <source>
        <dbReference type="ARBA" id="ARBA00009506"/>
    </source>
</evidence>
<dbReference type="EMBL" id="JAAAHW010000118">
    <property type="protein sequence ID" value="KAG0006441.1"/>
    <property type="molecule type" value="Genomic_DNA"/>
</dbReference>
<dbReference type="FunFam" id="3.30.40.10:FF:000172">
    <property type="entry name" value="E3 ubiquitin-protein ligase RAD18"/>
    <property type="match status" value="1"/>
</dbReference>
<keyword evidence="9 20" id="KW-0227">DNA damage</keyword>
<keyword evidence="7" id="KW-0808">Transferase</keyword>
<dbReference type="Pfam" id="PF13923">
    <property type="entry name" value="zf-C3HC4_2"/>
    <property type="match status" value="1"/>
</dbReference>
<dbReference type="Proteomes" id="UP000749646">
    <property type="component" value="Unassembled WGS sequence"/>
</dbReference>
<evidence type="ECO:0000256" key="15">
    <source>
        <dbReference type="ARBA" id="ARBA00023242"/>
    </source>
</evidence>
<keyword evidence="10 19" id="KW-0863">Zinc-finger</keyword>
<evidence type="ECO:0000256" key="14">
    <source>
        <dbReference type="ARBA" id="ARBA00023204"/>
    </source>
</evidence>
<dbReference type="PANTHER" id="PTHR14134:SF2">
    <property type="entry name" value="E3 UBIQUITIN-PROTEIN LIGASE RAD18"/>
    <property type="match status" value="1"/>
</dbReference>
<evidence type="ECO:0000259" key="24">
    <source>
        <dbReference type="PROSITE" id="PS50800"/>
    </source>
</evidence>
<evidence type="ECO:0000256" key="19">
    <source>
        <dbReference type="PROSITE-ProRule" id="PRU00175"/>
    </source>
</evidence>
<evidence type="ECO:0000256" key="7">
    <source>
        <dbReference type="ARBA" id="ARBA00022679"/>
    </source>
</evidence>
<evidence type="ECO:0000259" key="23">
    <source>
        <dbReference type="PROSITE" id="PS50089"/>
    </source>
</evidence>
<comment type="caution">
    <text evidence="26">The sequence shown here is derived from an EMBL/GenBank/DDBJ whole genome shotgun (WGS) entry which is preliminary data.</text>
</comment>
<keyword evidence="15" id="KW-0539">Nucleus</keyword>
<feature type="region of interest" description="Disordered" evidence="22">
    <location>
        <begin position="465"/>
        <end position="488"/>
    </location>
</feature>
<evidence type="ECO:0000256" key="13">
    <source>
        <dbReference type="ARBA" id="ARBA00023125"/>
    </source>
</evidence>
<feature type="compositionally biased region" description="Basic residues" evidence="22">
    <location>
        <begin position="127"/>
        <end position="138"/>
    </location>
</feature>
<keyword evidence="14 20" id="KW-0234">DNA repair</keyword>
<dbReference type="Pfam" id="PF02037">
    <property type="entry name" value="SAP"/>
    <property type="match status" value="1"/>
</dbReference>
<feature type="domain" description="SAP" evidence="24">
    <location>
        <begin position="359"/>
        <end position="393"/>
    </location>
</feature>
<comment type="catalytic activity">
    <reaction evidence="1">
        <text>S-ubiquitinyl-[E2 ubiquitin-conjugating enzyme]-L-cysteine + [acceptor protein]-L-lysine = [E2 ubiquitin-conjugating enzyme]-L-cysteine + N(6)-ubiquitinyl-[acceptor protein]-L-lysine.</text>
        <dbReference type="EC" id="2.3.2.27"/>
    </reaction>
</comment>
<dbReference type="GO" id="GO:0006281">
    <property type="term" value="P:DNA repair"/>
    <property type="evidence" value="ECO:0007669"/>
    <property type="project" value="UniProtKB-KW"/>
</dbReference>
<dbReference type="PROSITE" id="PS00518">
    <property type="entry name" value="ZF_RING_1"/>
    <property type="match status" value="1"/>
</dbReference>
<evidence type="ECO:0000256" key="16">
    <source>
        <dbReference type="ARBA" id="ARBA00031783"/>
    </source>
</evidence>
<evidence type="ECO:0000256" key="12">
    <source>
        <dbReference type="ARBA" id="ARBA00022833"/>
    </source>
</evidence>
<dbReference type="AlphaFoldDB" id="A0A9P6MKE5"/>
<keyword evidence="11" id="KW-0833">Ubl conjugation pathway</keyword>
<accession>A0A9P6MKE5</accession>
<dbReference type="PROSITE" id="PS50800">
    <property type="entry name" value="SAP"/>
    <property type="match status" value="1"/>
</dbReference>
<dbReference type="GO" id="GO:0006513">
    <property type="term" value="P:protein monoubiquitination"/>
    <property type="evidence" value="ECO:0007669"/>
    <property type="project" value="InterPro"/>
</dbReference>
<dbReference type="GO" id="GO:0061630">
    <property type="term" value="F:ubiquitin protein ligase activity"/>
    <property type="evidence" value="ECO:0007669"/>
    <property type="project" value="UniProtKB-EC"/>
</dbReference>
<dbReference type="PROSITE" id="PS51908">
    <property type="entry name" value="ZF_UBZ4"/>
    <property type="match status" value="1"/>
</dbReference>
<proteinExistence type="inferred from homology"/>
<gene>
    <name evidence="26" type="primary">RAD18</name>
    <name evidence="26" type="ORF">BGZ65_008023</name>
</gene>
<evidence type="ECO:0000256" key="10">
    <source>
        <dbReference type="ARBA" id="ARBA00022771"/>
    </source>
</evidence>
<name>A0A9P6MKE5_9FUNG</name>
<feature type="domain" description="UBZ4-type" evidence="25">
    <location>
        <begin position="236"/>
        <end position="264"/>
    </location>
</feature>
<feature type="region of interest" description="Disordered" evidence="22">
    <location>
        <begin position="106"/>
        <end position="233"/>
    </location>
</feature>
<evidence type="ECO:0000313" key="26">
    <source>
        <dbReference type="EMBL" id="KAG0006441.1"/>
    </source>
</evidence>
<evidence type="ECO:0000256" key="11">
    <source>
        <dbReference type="ARBA" id="ARBA00022786"/>
    </source>
</evidence>
<organism evidence="26 27">
    <name type="scientific">Modicella reniformis</name>
    <dbReference type="NCBI Taxonomy" id="1440133"/>
    <lineage>
        <taxon>Eukaryota</taxon>
        <taxon>Fungi</taxon>
        <taxon>Fungi incertae sedis</taxon>
        <taxon>Mucoromycota</taxon>
        <taxon>Mortierellomycotina</taxon>
        <taxon>Mortierellomycetes</taxon>
        <taxon>Mortierellales</taxon>
        <taxon>Mortierellaceae</taxon>
        <taxon>Modicella</taxon>
    </lineage>
</organism>
<dbReference type="SMART" id="SM00734">
    <property type="entry name" value="ZnF_Rad18"/>
    <property type="match status" value="1"/>
</dbReference>
<evidence type="ECO:0000256" key="18">
    <source>
        <dbReference type="ARBA" id="ARBA00082369"/>
    </source>
</evidence>
<dbReference type="GO" id="GO:0005634">
    <property type="term" value="C:nucleus"/>
    <property type="evidence" value="ECO:0007669"/>
    <property type="project" value="UniProtKB-SubCell"/>
</dbReference>
<dbReference type="SMART" id="SM00184">
    <property type="entry name" value="RING"/>
    <property type="match status" value="1"/>
</dbReference>
<evidence type="ECO:0000256" key="1">
    <source>
        <dbReference type="ARBA" id="ARBA00000900"/>
    </source>
</evidence>
<evidence type="ECO:0000313" key="27">
    <source>
        <dbReference type="Proteomes" id="UP000749646"/>
    </source>
</evidence>
<dbReference type="EC" id="2.3.2.27" evidence="5"/>
<sequence>MNEDIADPLDWPVEFAPLREIDSHLRCPICKDLLRAAMMLQCHHNFCSECIRRHLDKESTCPACRVSTSTSQMRRNVTLDEVANSFKDCRSLLLKTVMDSLALKTAGSTQISRAESMDIDDSMSPAQKKRRISSRISRKTSSQPSNQDYHESSALNGDDKDDDFVMRSQELPRAKNASRPTTGPALRSRGKNVEQLSTVDVLDSPQKQPLVSEQPQPSSPIASTPTESSEPDMKSLVSCPICEMAIPEAYSNAHLDKYCLKEQQDPVYNIPYKTIMTQEPSAIELYEKQGISTQNIIGSTALSGSGSGSPQRNSVATIFNGTSSRNVSPLQNRTKNLSLSSSISRPTYPEPKRIPKLQYSILGEKQLRKKLQELGLPSHGDKQLMMKRHAEYLTIFNANCDATRPQTTAQLKKAMEVWERTYEHDMQAKEAQKRALEAQQRKQQMELVKQKAQAVLNVTVDATARETTSSATPPSSQGIASNGSGLSN</sequence>
<evidence type="ECO:0000256" key="21">
    <source>
        <dbReference type="SAM" id="Coils"/>
    </source>
</evidence>
<evidence type="ECO:0000256" key="22">
    <source>
        <dbReference type="SAM" id="MobiDB-lite"/>
    </source>
</evidence>
<keyword evidence="13" id="KW-0238">DNA-binding</keyword>
<dbReference type="InterPro" id="IPR039577">
    <property type="entry name" value="Rad18"/>
</dbReference>
<dbReference type="InterPro" id="IPR006642">
    <property type="entry name" value="Rad18_UBZ4"/>
</dbReference>
<dbReference type="OrthoDB" id="9049620at2759"/>
<feature type="non-terminal residue" evidence="26">
    <location>
        <position position="488"/>
    </location>
</feature>
<dbReference type="InterPro" id="IPR013083">
    <property type="entry name" value="Znf_RING/FYVE/PHD"/>
</dbReference>
<comment type="pathway">
    <text evidence="3">Protein modification; protein ubiquitination.</text>
</comment>
<dbReference type="InterPro" id="IPR001841">
    <property type="entry name" value="Znf_RING"/>
</dbReference>
<dbReference type="SUPFAM" id="SSF57850">
    <property type="entry name" value="RING/U-box"/>
    <property type="match status" value="1"/>
</dbReference>
<dbReference type="SMART" id="SM00513">
    <property type="entry name" value="SAP"/>
    <property type="match status" value="1"/>
</dbReference>
<feature type="coiled-coil region" evidence="21">
    <location>
        <begin position="419"/>
        <end position="453"/>
    </location>
</feature>
<comment type="similarity">
    <text evidence="4">Belongs to the RAD18 family.</text>
</comment>
<keyword evidence="21" id="KW-0175">Coiled coil</keyword>
<dbReference type="GO" id="GO:0006301">
    <property type="term" value="P:DNA damage tolerance"/>
    <property type="evidence" value="ECO:0007669"/>
    <property type="project" value="InterPro"/>
</dbReference>
<reference evidence="26" key="1">
    <citation type="journal article" date="2020" name="Fungal Divers.">
        <title>Resolving the Mortierellaceae phylogeny through synthesis of multi-gene phylogenetics and phylogenomics.</title>
        <authorList>
            <person name="Vandepol N."/>
            <person name="Liber J."/>
            <person name="Desiro A."/>
            <person name="Na H."/>
            <person name="Kennedy M."/>
            <person name="Barry K."/>
            <person name="Grigoriev I.V."/>
            <person name="Miller A.N."/>
            <person name="O'Donnell K."/>
            <person name="Stajich J.E."/>
            <person name="Bonito G."/>
        </authorList>
    </citation>
    <scope>NUCLEOTIDE SEQUENCE</scope>
    <source>
        <strain evidence="26">MES-2147</strain>
    </source>
</reference>
<dbReference type="InterPro" id="IPR003034">
    <property type="entry name" value="SAP_dom"/>
</dbReference>
<dbReference type="GO" id="GO:0008270">
    <property type="term" value="F:zinc ion binding"/>
    <property type="evidence" value="ECO:0007669"/>
    <property type="project" value="UniProtKB-KW"/>
</dbReference>
<evidence type="ECO:0000256" key="8">
    <source>
        <dbReference type="ARBA" id="ARBA00022723"/>
    </source>
</evidence>
<evidence type="ECO:0000256" key="3">
    <source>
        <dbReference type="ARBA" id="ARBA00004906"/>
    </source>
</evidence>
<dbReference type="PROSITE" id="PS50089">
    <property type="entry name" value="ZF_RING_2"/>
    <property type="match status" value="1"/>
</dbReference>
<keyword evidence="12" id="KW-0862">Zinc</keyword>
<feature type="compositionally biased region" description="Polar residues" evidence="22">
    <location>
        <begin position="205"/>
        <end position="228"/>
    </location>
</feature>
<evidence type="ECO:0000256" key="6">
    <source>
        <dbReference type="ARBA" id="ARBA00015551"/>
    </source>
</evidence>
<dbReference type="PANTHER" id="PTHR14134">
    <property type="entry name" value="E3 UBIQUITIN-PROTEIN LIGASE RAD18"/>
    <property type="match status" value="1"/>
</dbReference>
<comment type="subcellular location">
    <subcellularLocation>
        <location evidence="2">Nucleus</location>
    </subcellularLocation>
</comment>
<feature type="domain" description="RING-type" evidence="23">
    <location>
        <begin position="27"/>
        <end position="65"/>
    </location>
</feature>
<evidence type="ECO:0000256" key="9">
    <source>
        <dbReference type="ARBA" id="ARBA00022763"/>
    </source>
</evidence>
<dbReference type="Gene3D" id="3.30.40.10">
    <property type="entry name" value="Zinc/RING finger domain, C3HC4 (zinc finger)"/>
    <property type="match status" value="1"/>
</dbReference>
<dbReference type="InterPro" id="IPR017907">
    <property type="entry name" value="Znf_RING_CS"/>
</dbReference>
<keyword evidence="27" id="KW-1185">Reference proteome</keyword>
<evidence type="ECO:0000256" key="17">
    <source>
        <dbReference type="ARBA" id="ARBA00074353"/>
    </source>
</evidence>
<evidence type="ECO:0000256" key="5">
    <source>
        <dbReference type="ARBA" id="ARBA00012483"/>
    </source>
</evidence>